<reference evidence="1" key="1">
    <citation type="submission" date="2023-10" db="EMBL/GenBank/DDBJ databases">
        <title>Genome assembly of Pristionchus species.</title>
        <authorList>
            <person name="Yoshida K."/>
            <person name="Sommer R.J."/>
        </authorList>
    </citation>
    <scope>NUCLEOTIDE SEQUENCE</scope>
    <source>
        <strain evidence="1">RS0144</strain>
    </source>
</reference>
<dbReference type="Proteomes" id="UP001432027">
    <property type="component" value="Unassembled WGS sequence"/>
</dbReference>
<keyword evidence="2" id="KW-1185">Reference proteome</keyword>
<evidence type="ECO:0000313" key="2">
    <source>
        <dbReference type="Proteomes" id="UP001432027"/>
    </source>
</evidence>
<organism evidence="1 2">
    <name type="scientific">Pristionchus entomophagus</name>
    <dbReference type="NCBI Taxonomy" id="358040"/>
    <lineage>
        <taxon>Eukaryota</taxon>
        <taxon>Metazoa</taxon>
        <taxon>Ecdysozoa</taxon>
        <taxon>Nematoda</taxon>
        <taxon>Chromadorea</taxon>
        <taxon>Rhabditida</taxon>
        <taxon>Rhabditina</taxon>
        <taxon>Diplogasteromorpha</taxon>
        <taxon>Diplogasteroidea</taxon>
        <taxon>Neodiplogasteridae</taxon>
        <taxon>Pristionchus</taxon>
    </lineage>
</organism>
<sequence>MRGVNKRLYGIEEGMKKPLEYREELEIYVIISQGPQSNFVFSIGSRKEKVSTSQAISLIHRFASIFKFGTIVFAPPQKEQLGLLDNFNGITTDNFEIPEWVQFLIDRSIICKLMQISGVVKILRNCVPITVEDLKHIYEV</sequence>
<dbReference type="EMBL" id="BTSX01000004">
    <property type="protein sequence ID" value="GMS96741.1"/>
    <property type="molecule type" value="Genomic_DNA"/>
</dbReference>
<evidence type="ECO:0000313" key="1">
    <source>
        <dbReference type="EMBL" id="GMS96741.1"/>
    </source>
</evidence>
<name>A0AAV5TQZ3_9BILA</name>
<dbReference type="AlphaFoldDB" id="A0AAV5TQZ3"/>
<protein>
    <submittedName>
        <fullName evidence="1">Uncharacterized protein</fullName>
    </submittedName>
</protein>
<feature type="non-terminal residue" evidence="1">
    <location>
        <position position="140"/>
    </location>
</feature>
<accession>A0AAV5TQZ3</accession>
<proteinExistence type="predicted"/>
<comment type="caution">
    <text evidence="1">The sequence shown here is derived from an EMBL/GenBank/DDBJ whole genome shotgun (WGS) entry which is preliminary data.</text>
</comment>
<gene>
    <name evidence="1" type="ORF">PENTCL1PPCAC_18916</name>
</gene>